<dbReference type="InterPro" id="IPR015019">
    <property type="entry name" value="LAMTOR3"/>
</dbReference>
<dbReference type="Proteomes" id="UP000187429">
    <property type="component" value="Unassembled WGS sequence"/>
</dbReference>
<dbReference type="GO" id="GO:0032006">
    <property type="term" value="P:regulation of TOR signaling"/>
    <property type="evidence" value="ECO:0007669"/>
    <property type="project" value="InterPro"/>
</dbReference>
<gene>
    <name evidence="1" type="ORF">AYI69_g3786</name>
</gene>
<name>A0A1R1YIT7_9FUNG</name>
<sequence length="146" mass="16120">MGTVSFTKYLSEMMNNIDGLVLIEINGPNKEVLYKLENSGLQEHMLESVLVNQAYDIFDDISKLHSSHSADDTAASPNIITATFGAMQIVQFQILTFYGFIVADSFSNTGQIIELVKSICNALSLLSDLEADFSFEISKNRLAISK</sequence>
<protein>
    <submittedName>
        <fullName evidence="1">Uncharacterized protein</fullName>
    </submittedName>
</protein>
<keyword evidence="2" id="KW-1185">Reference proteome</keyword>
<dbReference type="EMBL" id="LSSM01001349">
    <property type="protein sequence ID" value="OMJ26804.1"/>
    <property type="molecule type" value="Genomic_DNA"/>
</dbReference>
<evidence type="ECO:0000313" key="2">
    <source>
        <dbReference type="Proteomes" id="UP000187429"/>
    </source>
</evidence>
<dbReference type="OrthoDB" id="5591697at2759"/>
<comment type="caution">
    <text evidence="1">The sequence shown here is derived from an EMBL/GenBank/DDBJ whole genome shotgun (WGS) entry which is preliminary data.</text>
</comment>
<accession>A0A1R1YIT7</accession>
<reference evidence="2" key="1">
    <citation type="submission" date="2017-01" db="EMBL/GenBank/DDBJ databases">
        <authorList>
            <person name="Wang Y."/>
            <person name="White M."/>
            <person name="Kvist S."/>
            <person name="Moncalvo J.-M."/>
        </authorList>
    </citation>
    <scope>NUCLEOTIDE SEQUENCE [LARGE SCALE GENOMIC DNA]</scope>
    <source>
        <strain evidence="2">ID-206-W2</strain>
    </source>
</reference>
<dbReference type="Gene3D" id="3.30.450.30">
    <property type="entry name" value="Dynein light chain 2a, cytoplasmic"/>
    <property type="match status" value="1"/>
</dbReference>
<evidence type="ECO:0000313" key="1">
    <source>
        <dbReference type="EMBL" id="OMJ26804.1"/>
    </source>
</evidence>
<dbReference type="SUPFAM" id="SSF103196">
    <property type="entry name" value="Roadblock/LC7 domain"/>
    <property type="match status" value="1"/>
</dbReference>
<organism evidence="1 2">
    <name type="scientific">Smittium culicis</name>
    <dbReference type="NCBI Taxonomy" id="133412"/>
    <lineage>
        <taxon>Eukaryota</taxon>
        <taxon>Fungi</taxon>
        <taxon>Fungi incertae sedis</taxon>
        <taxon>Zoopagomycota</taxon>
        <taxon>Kickxellomycotina</taxon>
        <taxon>Harpellomycetes</taxon>
        <taxon>Harpellales</taxon>
        <taxon>Legeriomycetaceae</taxon>
        <taxon>Smittium</taxon>
    </lineage>
</organism>
<dbReference type="Pfam" id="PF08923">
    <property type="entry name" value="MAPKK1_Int"/>
    <property type="match status" value="1"/>
</dbReference>
<dbReference type="AlphaFoldDB" id="A0A1R1YIT7"/>
<proteinExistence type="predicted"/>